<dbReference type="PANTHER" id="PTHR20935">
    <property type="entry name" value="PHOSPHOGLYCERATE MUTASE-RELATED"/>
    <property type="match status" value="1"/>
</dbReference>
<dbReference type="InterPro" id="IPR051021">
    <property type="entry name" value="Mito_Ser/Thr_phosphatase"/>
</dbReference>
<evidence type="ECO:0000256" key="1">
    <source>
        <dbReference type="ARBA" id="ARBA00022801"/>
    </source>
</evidence>
<comment type="caution">
    <text evidence="3">The sequence shown here is derived from an EMBL/GenBank/DDBJ whole genome shotgun (WGS) entry which is preliminary data.</text>
</comment>
<feature type="compositionally biased region" description="Basic and acidic residues" evidence="2">
    <location>
        <begin position="1"/>
        <end position="10"/>
    </location>
</feature>
<evidence type="ECO:0000256" key="2">
    <source>
        <dbReference type="SAM" id="MobiDB-lite"/>
    </source>
</evidence>
<accession>A0A1J4N820</accession>
<reference evidence="3" key="1">
    <citation type="submission" date="2016-10" db="EMBL/GenBank/DDBJ databases">
        <title>Draft Genome Sequence of Nocardioides luteus Strain BAFB, an Alkane-Degrading Bacterium Isolated from JP-7 Polluted Soil.</title>
        <authorList>
            <person name="Brown L."/>
            <person name="Ruiz O.N."/>
            <person name="Gunasekera T."/>
        </authorList>
    </citation>
    <scope>NUCLEOTIDE SEQUENCE [LARGE SCALE GENOMIC DNA]</scope>
    <source>
        <strain evidence="3">BAFB</strain>
    </source>
</reference>
<feature type="region of interest" description="Disordered" evidence="2">
    <location>
        <begin position="1"/>
        <end position="21"/>
    </location>
</feature>
<dbReference type="SUPFAM" id="SSF53254">
    <property type="entry name" value="Phosphoglycerate mutase-like"/>
    <property type="match status" value="1"/>
</dbReference>
<sequence length="185" mass="20500">MIHLIRHGEAAGEDQADPGLSDVGRRQVRALANRLAFRPVRRILHGPSRRSSETATILTENLGAGAAVSDLLADRTPVPSVERRGDYPTHRWEWFEDVPEAERDLDGADLTAAWHKLWFEHHDEEVVLVTHAFVVAWFVREVLNAPPATWMRIGPIGNATLTSIGPNLAGEPVVETFNAEVVLPL</sequence>
<dbReference type="OrthoDB" id="9800841at2"/>
<dbReference type="RefSeq" id="WP_045548067.1">
    <property type="nucleotide sequence ID" value="NZ_JZDQ02000010.1"/>
</dbReference>
<dbReference type="CDD" id="cd07067">
    <property type="entry name" value="HP_PGM_like"/>
    <property type="match status" value="1"/>
</dbReference>
<keyword evidence="1" id="KW-0378">Hydrolase</keyword>
<evidence type="ECO:0000313" key="3">
    <source>
        <dbReference type="EMBL" id="OIJ27103.1"/>
    </source>
</evidence>
<dbReference type="Gene3D" id="3.40.50.1240">
    <property type="entry name" value="Phosphoglycerate mutase-like"/>
    <property type="match status" value="1"/>
</dbReference>
<keyword evidence="4" id="KW-1185">Reference proteome</keyword>
<proteinExistence type="predicted"/>
<dbReference type="SMART" id="SM00855">
    <property type="entry name" value="PGAM"/>
    <property type="match status" value="1"/>
</dbReference>
<dbReference type="EMBL" id="JZDQ02000010">
    <property type="protein sequence ID" value="OIJ27103.1"/>
    <property type="molecule type" value="Genomic_DNA"/>
</dbReference>
<dbReference type="Proteomes" id="UP000033772">
    <property type="component" value="Unassembled WGS sequence"/>
</dbReference>
<dbReference type="InterPro" id="IPR013078">
    <property type="entry name" value="His_Pase_superF_clade-1"/>
</dbReference>
<dbReference type="GO" id="GO:0016787">
    <property type="term" value="F:hydrolase activity"/>
    <property type="evidence" value="ECO:0007669"/>
    <property type="project" value="UniProtKB-KW"/>
</dbReference>
<dbReference type="InterPro" id="IPR029033">
    <property type="entry name" value="His_PPase_superfam"/>
</dbReference>
<dbReference type="PANTHER" id="PTHR20935:SF0">
    <property type="entry name" value="SERINE_THREONINE-PROTEIN PHOSPHATASE PGAM5, MITOCHONDRIAL"/>
    <property type="match status" value="1"/>
</dbReference>
<dbReference type="AlphaFoldDB" id="A0A1J4N820"/>
<protein>
    <recommendedName>
        <fullName evidence="5">Histidine phosphatase family protein</fullName>
    </recommendedName>
</protein>
<gene>
    <name evidence="3" type="ORF">UG56_008520</name>
</gene>
<dbReference type="Pfam" id="PF00300">
    <property type="entry name" value="His_Phos_1"/>
    <property type="match status" value="1"/>
</dbReference>
<evidence type="ECO:0008006" key="5">
    <source>
        <dbReference type="Google" id="ProtNLM"/>
    </source>
</evidence>
<name>A0A1J4N820_9ACTN</name>
<organism evidence="3 4">
    <name type="scientific">Nocardioides luteus</name>
    <dbReference type="NCBI Taxonomy" id="1844"/>
    <lineage>
        <taxon>Bacteria</taxon>
        <taxon>Bacillati</taxon>
        <taxon>Actinomycetota</taxon>
        <taxon>Actinomycetes</taxon>
        <taxon>Propionibacteriales</taxon>
        <taxon>Nocardioidaceae</taxon>
        <taxon>Nocardioides</taxon>
    </lineage>
</organism>
<dbReference type="STRING" id="1844.UG56_008520"/>
<evidence type="ECO:0000313" key="4">
    <source>
        <dbReference type="Proteomes" id="UP000033772"/>
    </source>
</evidence>